<dbReference type="Proteomes" id="UP001149331">
    <property type="component" value="Unassembled WGS sequence"/>
</dbReference>
<feature type="transmembrane region" description="Helical" evidence="6">
    <location>
        <begin position="156"/>
        <end position="172"/>
    </location>
</feature>
<accession>A0AAW6K182</accession>
<reference evidence="7" key="1">
    <citation type="submission" date="2022-12" db="EMBL/GenBank/DDBJ databases">
        <title>Genome of R. gnavus strain RSHDN_120.</title>
        <authorList>
            <person name="Abdugheni R."/>
        </authorList>
    </citation>
    <scope>NUCLEOTIDE SEQUENCE</scope>
    <source>
        <strain evidence="7">RSHDN_120</strain>
    </source>
</reference>
<organism evidence="7 8">
    <name type="scientific">Mediterraneibacter gnavus</name>
    <name type="common">Ruminococcus gnavus</name>
    <dbReference type="NCBI Taxonomy" id="33038"/>
    <lineage>
        <taxon>Bacteria</taxon>
        <taxon>Bacillati</taxon>
        <taxon>Bacillota</taxon>
        <taxon>Clostridia</taxon>
        <taxon>Lachnospirales</taxon>
        <taxon>Lachnospiraceae</taxon>
        <taxon>Mediterraneibacter</taxon>
    </lineage>
</organism>
<dbReference type="RefSeq" id="WP_064786422.1">
    <property type="nucleotide sequence ID" value="NZ_JADMTQ010000023.1"/>
</dbReference>
<proteinExistence type="predicted"/>
<comment type="subcellular location">
    <subcellularLocation>
        <location evidence="1">Cell membrane</location>
        <topology evidence="1">Multi-pass membrane protein</topology>
    </subcellularLocation>
</comment>
<evidence type="ECO:0000256" key="5">
    <source>
        <dbReference type="ARBA" id="ARBA00023136"/>
    </source>
</evidence>
<evidence type="ECO:0000313" key="7">
    <source>
        <dbReference type="EMBL" id="MDE1203948.1"/>
    </source>
</evidence>
<protein>
    <submittedName>
        <fullName evidence="7">ABC transporter permease</fullName>
    </submittedName>
</protein>
<keyword evidence="2" id="KW-1003">Cell membrane</keyword>
<evidence type="ECO:0000313" key="8">
    <source>
        <dbReference type="Proteomes" id="UP001149331"/>
    </source>
</evidence>
<dbReference type="PANTHER" id="PTHR30294">
    <property type="entry name" value="MEMBRANE COMPONENT OF ABC TRANSPORTER YHHJ-RELATED"/>
    <property type="match status" value="1"/>
</dbReference>
<dbReference type="PANTHER" id="PTHR30294:SF29">
    <property type="entry name" value="MULTIDRUG ABC TRANSPORTER PERMEASE YBHS-RELATED"/>
    <property type="match status" value="1"/>
</dbReference>
<feature type="transmembrane region" description="Helical" evidence="6">
    <location>
        <begin position="95"/>
        <end position="116"/>
    </location>
</feature>
<dbReference type="GO" id="GO:0140359">
    <property type="term" value="F:ABC-type transporter activity"/>
    <property type="evidence" value="ECO:0007669"/>
    <property type="project" value="InterPro"/>
</dbReference>
<evidence type="ECO:0000256" key="4">
    <source>
        <dbReference type="ARBA" id="ARBA00022989"/>
    </source>
</evidence>
<dbReference type="Pfam" id="PF12679">
    <property type="entry name" value="ABC2_membrane_2"/>
    <property type="match status" value="1"/>
</dbReference>
<name>A0AAW6K182_MEDGN</name>
<dbReference type="InterPro" id="IPR051449">
    <property type="entry name" value="ABC-2_transporter_component"/>
</dbReference>
<evidence type="ECO:0000256" key="2">
    <source>
        <dbReference type="ARBA" id="ARBA00022475"/>
    </source>
</evidence>
<gene>
    <name evidence="7" type="ORF">O4N78_10285</name>
</gene>
<dbReference type="AlphaFoldDB" id="A0AAW6K182"/>
<feature type="transmembrane region" description="Helical" evidence="6">
    <location>
        <begin position="122"/>
        <end position="144"/>
    </location>
</feature>
<dbReference type="GO" id="GO:0005886">
    <property type="term" value="C:plasma membrane"/>
    <property type="evidence" value="ECO:0007669"/>
    <property type="project" value="UniProtKB-SubCell"/>
</dbReference>
<feature type="transmembrane region" description="Helical" evidence="6">
    <location>
        <begin position="208"/>
        <end position="228"/>
    </location>
</feature>
<feature type="transmembrane region" description="Helical" evidence="6">
    <location>
        <begin position="12"/>
        <end position="38"/>
    </location>
</feature>
<keyword evidence="5 6" id="KW-0472">Membrane</keyword>
<sequence length="288" mass="32083">MLAIYKRELKSYFHSMTGCVFIAFLVMFTGIYFMAYNLNAGYPYFSYTLSGSLIVFLVGIPLLTMRSFSEERKTKTDQLLLTAPLSLTKVVLGKYFAMVTVLAVPNVIFCLFPLLIKLQGTAYLLVDYSSIAVFFLLGCVYLAIGMFMSSLTESQIIAFISTFGILLLLYLWDGILSFLPGSALSGMIGILLILTLIVVYIYHMTKNWMLAAGIEAVGSAAALIVYFVKSSLYENLLTKLLGRLALADVFMNISSSNIVDVSGLLLYVSILIIFVFLTIQTIQKRRWS</sequence>
<keyword evidence="3 6" id="KW-0812">Transmembrane</keyword>
<feature type="transmembrane region" description="Helical" evidence="6">
    <location>
        <begin position="178"/>
        <end position="201"/>
    </location>
</feature>
<dbReference type="EMBL" id="JAPZEG010000011">
    <property type="protein sequence ID" value="MDE1203948.1"/>
    <property type="molecule type" value="Genomic_DNA"/>
</dbReference>
<comment type="caution">
    <text evidence="7">The sequence shown here is derived from an EMBL/GenBank/DDBJ whole genome shotgun (WGS) entry which is preliminary data.</text>
</comment>
<evidence type="ECO:0000256" key="1">
    <source>
        <dbReference type="ARBA" id="ARBA00004651"/>
    </source>
</evidence>
<evidence type="ECO:0000256" key="6">
    <source>
        <dbReference type="SAM" id="Phobius"/>
    </source>
</evidence>
<feature type="transmembrane region" description="Helical" evidence="6">
    <location>
        <begin position="44"/>
        <end position="65"/>
    </location>
</feature>
<evidence type="ECO:0000256" key="3">
    <source>
        <dbReference type="ARBA" id="ARBA00022692"/>
    </source>
</evidence>
<feature type="transmembrane region" description="Helical" evidence="6">
    <location>
        <begin position="264"/>
        <end position="282"/>
    </location>
</feature>
<keyword evidence="4 6" id="KW-1133">Transmembrane helix</keyword>